<feature type="domain" description="Peptidase C45 hydrolase" evidence="2">
    <location>
        <begin position="190"/>
        <end position="418"/>
    </location>
</feature>
<dbReference type="InterPro" id="IPR047803">
    <property type="entry name" value="DCD1A/B-like"/>
</dbReference>
<dbReference type="SUPFAM" id="SSF48452">
    <property type="entry name" value="TPR-like"/>
    <property type="match status" value="1"/>
</dbReference>
<dbReference type="Gene3D" id="3.60.60.10">
    <property type="entry name" value="Penicillin V Acylase, Chain A"/>
    <property type="match status" value="1"/>
</dbReference>
<dbReference type="InterPro" id="IPR005079">
    <property type="entry name" value="Peptidase_C45_hydrolase"/>
</dbReference>
<reference evidence="3" key="1">
    <citation type="submission" date="2020-06" db="EMBL/GenBank/DDBJ databases">
        <authorList>
            <person name="Dong N."/>
        </authorList>
    </citation>
    <scope>NUCLEOTIDE SEQUENCE</scope>
    <source>
        <strain evidence="3">R655-4</strain>
    </source>
</reference>
<dbReference type="NCBIfam" id="NF040521">
    <property type="entry name" value="C45_proenzyme"/>
    <property type="match status" value="1"/>
</dbReference>
<dbReference type="PANTHER" id="PTHR35190:SF2">
    <property type="entry name" value="PROTEIN DCD1B"/>
    <property type="match status" value="1"/>
</dbReference>
<gene>
    <name evidence="3" type="ORF">HX001_05075</name>
</gene>
<feature type="repeat" description="TPR" evidence="1">
    <location>
        <begin position="503"/>
        <end position="536"/>
    </location>
</feature>
<reference evidence="3" key="2">
    <citation type="journal article" date="2022" name="Sci. Total Environ.">
        <title>Prevalence, transmission, and molecular epidemiology of tet(X)-positive bacteria among humans, animals, and environmental niches in China: An epidemiological, and genomic-based study.</title>
        <authorList>
            <person name="Dong N."/>
            <person name="Zeng Y."/>
            <person name="Cai C."/>
            <person name="Sun C."/>
            <person name="Lu J."/>
            <person name="Liu C."/>
            <person name="Zhou H."/>
            <person name="Sun Q."/>
            <person name="Shu L."/>
            <person name="Wang H."/>
            <person name="Wang Y."/>
            <person name="Wang S."/>
            <person name="Wu C."/>
            <person name="Chan E.W."/>
            <person name="Chen G."/>
            <person name="Shen Z."/>
            <person name="Chen S."/>
            <person name="Zhang R."/>
        </authorList>
    </citation>
    <scope>NUCLEOTIDE SEQUENCE</scope>
    <source>
        <strain evidence="3">R655-4</strain>
    </source>
</reference>
<accession>A0AAJ1V7D8</accession>
<dbReference type="InterPro" id="IPR047794">
    <property type="entry name" value="C45_proenzyme-like"/>
</dbReference>
<sequence length="559" mass="65151">MKKQMNKSLYILFFILFSFASCGVRKALEDRPDLSFYNSKDYIRHEVNDSLFYIGNNFLQKNEAQNWELFVSGDPLEIGQKTGVLTKELYEFQEQAFMHLITDFIPSEKRRKFLFKVLKFYNRKLHHYINNEYKAQIYGLSESSGNQYDSLMDKYNRNLFLHGAHDIGHAMNDLMLVGCSSLAVWDNKSEDKGLLIGRNFDFYANDDFAKNKIISFVKPDRGFPYMSVTWGGMIGVSSGMNLEGLTVTINAGKSSIPLKAKTPISLVALEILQYASTIDEAIEIAKNKKVFVSESIMVGSQKDHRAVLIEISPKKFGVYTVQNQSYLACTNHFQSEEYRDDTRNNRQQKESHSVYRFEKIEEELAEQNQLNPKKMVDLLRETNGLKNMKLGYGNEKALNQLLAHHAVVFQPDKRLVWVSSNPYQLGEFTAYDLNKIFNDSILNYKMSVDSLRIEKDKFLLTKEYANYEQYRIQNLKLTKLLEEKKEIKENVLTSYIQNNPDFWKVYALVGDYYFQQKDYQQAVIYYKLALTKEITTTPDRNKTEKKLSKCIRKIAHRKQ</sequence>
<proteinExistence type="predicted"/>
<comment type="caution">
    <text evidence="3">The sequence shown here is derived from an EMBL/GenBank/DDBJ whole genome shotgun (WGS) entry which is preliminary data.</text>
</comment>
<protein>
    <submittedName>
        <fullName evidence="3">Acyl-CoA--6-aminopenicillanic acid acyl-transferase</fullName>
    </submittedName>
</protein>
<name>A0AAJ1V7D8_9FLAO</name>
<dbReference type="AlphaFoldDB" id="A0AAJ1V7D8"/>
<dbReference type="InterPro" id="IPR011990">
    <property type="entry name" value="TPR-like_helical_dom_sf"/>
</dbReference>
<evidence type="ECO:0000313" key="3">
    <source>
        <dbReference type="EMBL" id="MDM1071867.1"/>
    </source>
</evidence>
<evidence type="ECO:0000259" key="2">
    <source>
        <dbReference type="Pfam" id="PF03417"/>
    </source>
</evidence>
<evidence type="ECO:0000256" key="1">
    <source>
        <dbReference type="PROSITE-ProRule" id="PRU00339"/>
    </source>
</evidence>
<dbReference type="PROSITE" id="PS50005">
    <property type="entry name" value="TPR"/>
    <property type="match status" value="1"/>
</dbReference>
<keyword evidence="1" id="KW-0802">TPR repeat</keyword>
<dbReference type="Proteomes" id="UP001170959">
    <property type="component" value="Unassembled WGS sequence"/>
</dbReference>
<dbReference type="EMBL" id="JACAGJ010000002">
    <property type="protein sequence ID" value="MDM1071867.1"/>
    <property type="molecule type" value="Genomic_DNA"/>
</dbReference>
<evidence type="ECO:0000313" key="4">
    <source>
        <dbReference type="Proteomes" id="UP001170959"/>
    </source>
</evidence>
<dbReference type="Gene3D" id="1.25.40.10">
    <property type="entry name" value="Tetratricopeptide repeat domain"/>
    <property type="match status" value="1"/>
</dbReference>
<dbReference type="PROSITE" id="PS51257">
    <property type="entry name" value="PROKAR_LIPOPROTEIN"/>
    <property type="match status" value="1"/>
</dbReference>
<dbReference type="InterPro" id="IPR019734">
    <property type="entry name" value="TPR_rpt"/>
</dbReference>
<dbReference type="Pfam" id="PF03417">
    <property type="entry name" value="AAT"/>
    <property type="match status" value="1"/>
</dbReference>
<dbReference type="PANTHER" id="PTHR35190">
    <property type="entry name" value="PROTEIN DCD1B"/>
    <property type="match status" value="1"/>
</dbReference>
<organism evidence="3 4">
    <name type="scientific">Empedobacter brevis</name>
    <dbReference type="NCBI Taxonomy" id="247"/>
    <lineage>
        <taxon>Bacteria</taxon>
        <taxon>Pseudomonadati</taxon>
        <taxon>Bacteroidota</taxon>
        <taxon>Flavobacteriia</taxon>
        <taxon>Flavobacteriales</taxon>
        <taxon>Weeksellaceae</taxon>
        <taxon>Empedobacter</taxon>
    </lineage>
</organism>